<gene>
    <name evidence="2" type="ORF">BFC17_04385</name>
</gene>
<evidence type="ECO:0008006" key="4">
    <source>
        <dbReference type="Google" id="ProtNLM"/>
    </source>
</evidence>
<sequence>MSTSTTAQAAVAKSLAEGKRLAATGERIVGIIGWRVPVEPVFAAGYFPVTISPDLSLPTPDADELLSADARPPVRALLQMVLSGELDFCDLLVFAPPYAPIAAQTEELRRMALVAESLPPIHYFETPMLRGEVQCDFAIERTRDLVRRLSAASGTPVTSGALEQQIVAANAVRRQVKQLLAERAGDSIPAGSELLNVIGAGNWLSFSEHAELAEKAMASVTRLSGLPRLLLVSSSVLGDDRIHALVEAAGANIVAEDDIYGSCYAAGEIAENSADPIAAIGRFYHDNQPLQRTSPLELRRRWYFEQVTRADIDGVIFYAEDPIWGWDVPAMREAAKAAGKPSLTVLKDVRIPAEQQAVSQQLNEFIQTLTARVSA</sequence>
<dbReference type="PANTHER" id="PTHR30548">
    <property type="entry name" value="2-HYDROXYGLUTARYL-COA DEHYDRATASE, D-COMPONENT-RELATED"/>
    <property type="match status" value="1"/>
</dbReference>
<evidence type="ECO:0000313" key="3">
    <source>
        <dbReference type="Proteomes" id="UP000176037"/>
    </source>
</evidence>
<dbReference type="AlphaFoldDB" id="A0A1E8FC52"/>
<dbReference type="OrthoDB" id="9810278at2"/>
<dbReference type="Gene3D" id="3.40.50.11900">
    <property type="match status" value="1"/>
</dbReference>
<protein>
    <recommendedName>
        <fullName evidence="4">2-hydroxyacyl-CoA dehydratase</fullName>
    </recommendedName>
</protein>
<dbReference type="Gene3D" id="3.40.50.11890">
    <property type="match status" value="1"/>
</dbReference>
<accession>A0A1E8FC52</accession>
<dbReference type="InterPro" id="IPR010327">
    <property type="entry name" value="FldB/FldC_alpha/beta"/>
</dbReference>
<proteinExistence type="inferred from homology"/>
<dbReference type="Gene3D" id="1.20.1270.370">
    <property type="match status" value="1"/>
</dbReference>
<evidence type="ECO:0000313" key="2">
    <source>
        <dbReference type="EMBL" id="OFI33502.1"/>
    </source>
</evidence>
<dbReference type="Pfam" id="PF06050">
    <property type="entry name" value="HGD-D"/>
    <property type="match status" value="1"/>
</dbReference>
<dbReference type="PANTHER" id="PTHR30548:SF1">
    <property type="entry name" value="DEHYDRATASE SUBUNIT MJ0007-RELATED"/>
    <property type="match status" value="1"/>
</dbReference>
<dbReference type="Proteomes" id="UP000176037">
    <property type="component" value="Unassembled WGS sequence"/>
</dbReference>
<dbReference type="EMBL" id="MJIC01000015">
    <property type="protein sequence ID" value="OFI33502.1"/>
    <property type="molecule type" value="Genomic_DNA"/>
</dbReference>
<keyword evidence="3" id="KW-1185">Reference proteome</keyword>
<organism evidence="2 3">
    <name type="scientific">Alteromonas lipolytica</name>
    <dbReference type="NCBI Taxonomy" id="1856405"/>
    <lineage>
        <taxon>Bacteria</taxon>
        <taxon>Pseudomonadati</taxon>
        <taxon>Pseudomonadota</taxon>
        <taxon>Gammaproteobacteria</taxon>
        <taxon>Alteromonadales</taxon>
        <taxon>Alteromonadaceae</taxon>
        <taxon>Alteromonas/Salinimonas group</taxon>
        <taxon>Alteromonas</taxon>
    </lineage>
</organism>
<comment type="similarity">
    <text evidence="1">Belongs to the FldB/FldC dehydratase alpha/beta subunit family.</text>
</comment>
<evidence type="ECO:0000256" key="1">
    <source>
        <dbReference type="ARBA" id="ARBA00005806"/>
    </source>
</evidence>
<dbReference type="RefSeq" id="WP_070177878.1">
    <property type="nucleotide sequence ID" value="NZ_BMJR01000002.1"/>
</dbReference>
<comment type="caution">
    <text evidence="2">The sequence shown here is derived from an EMBL/GenBank/DDBJ whole genome shotgun (WGS) entry which is preliminary data.</text>
</comment>
<dbReference type="STRING" id="1856405.BFC17_04385"/>
<name>A0A1E8FC52_9ALTE</name>
<reference evidence="2 3" key="1">
    <citation type="submission" date="2016-09" db="EMBL/GenBank/DDBJ databases">
        <title>Alteromonas lipolytica, a new species isolated from sea water.</title>
        <authorList>
            <person name="Wu Y.-H."/>
            <person name="Cheng H."/>
            <person name="Xu X.-W."/>
        </authorList>
    </citation>
    <scope>NUCLEOTIDE SEQUENCE [LARGE SCALE GENOMIC DNA]</scope>
    <source>
        <strain evidence="2 3">JW12</strain>
    </source>
</reference>